<dbReference type="Proteomes" id="UP000017938">
    <property type="component" value="Unassembled WGS sequence"/>
</dbReference>
<dbReference type="GO" id="GO:0046872">
    <property type="term" value="F:metal ion binding"/>
    <property type="evidence" value="ECO:0007669"/>
    <property type="project" value="UniProtKB-KW"/>
</dbReference>
<dbReference type="PROSITE" id="PS00198">
    <property type="entry name" value="4FE4S_FER_1"/>
    <property type="match status" value="1"/>
</dbReference>
<evidence type="ECO:0000256" key="1">
    <source>
        <dbReference type="ARBA" id="ARBA00022723"/>
    </source>
</evidence>
<keyword evidence="3" id="KW-0411">Iron-sulfur</keyword>
<dbReference type="InterPro" id="IPR052977">
    <property type="entry name" value="Polyferredoxin-like_ET"/>
</dbReference>
<dbReference type="InterPro" id="IPR017900">
    <property type="entry name" value="4Fe4S_Fe_S_CS"/>
</dbReference>
<reference evidence="5" key="1">
    <citation type="submission" date="2012-11" db="EMBL/GenBank/DDBJ databases">
        <title>Dependencies among metagenomic species, viruses, plasmids and units of genetic variation.</title>
        <authorList>
            <person name="Nielsen H.B."/>
            <person name="Almeida M."/>
            <person name="Juncker A.S."/>
            <person name="Rasmussen S."/>
            <person name="Li J."/>
            <person name="Sunagawa S."/>
            <person name="Plichta D."/>
            <person name="Gautier L."/>
            <person name="Le Chatelier E."/>
            <person name="Peletier E."/>
            <person name="Bonde I."/>
            <person name="Nielsen T."/>
            <person name="Manichanh C."/>
            <person name="Arumugam M."/>
            <person name="Batto J."/>
            <person name="Santos M.B.Q.D."/>
            <person name="Blom N."/>
            <person name="Borruel N."/>
            <person name="Burgdorf K.S."/>
            <person name="Boumezbeur F."/>
            <person name="Casellas F."/>
            <person name="Dore J."/>
            <person name="Guarner F."/>
            <person name="Hansen T."/>
            <person name="Hildebrand F."/>
            <person name="Kaas R.S."/>
            <person name="Kennedy S."/>
            <person name="Kristiansen K."/>
            <person name="Kultima J.R."/>
            <person name="Leonard P."/>
            <person name="Levenez F."/>
            <person name="Lund O."/>
            <person name="Moumen B."/>
            <person name="Le Paslier D."/>
            <person name="Pons N."/>
            <person name="Pedersen O."/>
            <person name="Prifti E."/>
            <person name="Qin J."/>
            <person name="Raes J."/>
            <person name="Tap J."/>
            <person name="Tims S."/>
            <person name="Ussery D.W."/>
            <person name="Yamada T."/>
            <person name="MetaHit consortium"/>
            <person name="Renault P."/>
            <person name="Sicheritz-Ponten T."/>
            <person name="Bork P."/>
            <person name="Wang J."/>
            <person name="Brunak S."/>
            <person name="Ehrlich S.D."/>
        </authorList>
    </citation>
    <scope>NUCLEOTIDE SEQUENCE [LARGE SCALE GENOMIC DNA]</scope>
</reference>
<dbReference type="GO" id="GO:0051536">
    <property type="term" value="F:iron-sulfur cluster binding"/>
    <property type="evidence" value="ECO:0007669"/>
    <property type="project" value="UniProtKB-KW"/>
</dbReference>
<feature type="domain" description="4Fe-4S ferredoxin-type" evidence="4">
    <location>
        <begin position="33"/>
        <end position="62"/>
    </location>
</feature>
<dbReference type="PANTHER" id="PTHR43193">
    <property type="match status" value="1"/>
</dbReference>
<dbReference type="SUPFAM" id="SSF54862">
    <property type="entry name" value="4Fe-4S ferredoxins"/>
    <property type="match status" value="1"/>
</dbReference>
<dbReference type="InterPro" id="IPR007525">
    <property type="entry name" value="FrhB_FdhB_C"/>
</dbReference>
<keyword evidence="1" id="KW-0479">Metal-binding</keyword>
<dbReference type="InterPro" id="IPR017896">
    <property type="entry name" value="4Fe4S_Fe-S-bd"/>
</dbReference>
<dbReference type="EMBL" id="CBFW010000178">
    <property type="protein sequence ID" value="CDC73764.1"/>
    <property type="molecule type" value="Genomic_DNA"/>
</dbReference>
<keyword evidence="2" id="KW-0408">Iron</keyword>
<sequence length="389" mass="42999">MIKPTDSCTGCLACCQSCPTKCISAKTSEEGFLYPEVNIDRCIKCGKCEKSCPLDKTSPSRQNPSAFAAASYDDSTRTVSSSGGVFSLIAEKIISKGGHVFGAAFDKDFSVIHKSVSDIENLADLRGSKYLQSNISNTFSEAKSLLDSGKPVLFSGTPCQIAGLRSFLGREYDNLICQDIICHSVPSPKVWKHYLSLLTRGEKPIAVHFRDKSEDWENYTLTVTTESGKTIRSPGKTDPYIRAFISGLESRKSCSSCRFRRGKSGSDITLADCWGVKRFSPESYDKNGVSLVFVNSEKGRKIFGSISDNCRIKAVDYIAATEANPAALYPSEAHRKRNRFLRESVNTETCDKFMKLYSACIKTGFCDKVLNFLSHAKRKIKRTIHSSRT</sequence>
<evidence type="ECO:0000256" key="3">
    <source>
        <dbReference type="ARBA" id="ARBA00023014"/>
    </source>
</evidence>
<dbReference type="Pfam" id="PF04432">
    <property type="entry name" value="FrhB_FdhB_C"/>
    <property type="match status" value="1"/>
</dbReference>
<gene>
    <name evidence="5" type="ORF">BN580_01331</name>
</gene>
<dbReference type="Pfam" id="PF12838">
    <property type="entry name" value="Fer4_7"/>
    <property type="match status" value="1"/>
</dbReference>
<evidence type="ECO:0000259" key="4">
    <source>
        <dbReference type="PROSITE" id="PS51379"/>
    </source>
</evidence>
<dbReference type="Gene3D" id="3.30.70.20">
    <property type="match status" value="1"/>
</dbReference>
<dbReference type="PROSITE" id="PS51379">
    <property type="entry name" value="4FE4S_FER_2"/>
    <property type="match status" value="2"/>
</dbReference>
<feature type="domain" description="4Fe-4S ferredoxin-type" evidence="4">
    <location>
        <begin position="1"/>
        <end position="28"/>
    </location>
</feature>
<accession>R6TVA9</accession>
<name>R6TVA9_9BACT</name>
<organism evidence="5 6">
    <name type="scientific">Candidatus Colimorpha enterica</name>
    <dbReference type="NCBI Taxonomy" id="3083063"/>
    <lineage>
        <taxon>Bacteria</taxon>
        <taxon>Pseudomonadati</taxon>
        <taxon>Bacteroidota</taxon>
        <taxon>Bacteroidia</taxon>
        <taxon>Bacteroidales</taxon>
        <taxon>Candidatus Colimorpha</taxon>
    </lineage>
</organism>
<proteinExistence type="predicted"/>
<evidence type="ECO:0000256" key="2">
    <source>
        <dbReference type="ARBA" id="ARBA00023004"/>
    </source>
</evidence>
<dbReference type="STRING" id="1263015.BN580_01331"/>
<protein>
    <submittedName>
        <fullName evidence="5">4Fe-4S binding domain protein</fullName>
    </submittedName>
</protein>
<dbReference type="AlphaFoldDB" id="R6TVA9"/>
<comment type="caution">
    <text evidence="5">The sequence shown here is derived from an EMBL/GenBank/DDBJ whole genome shotgun (WGS) entry which is preliminary data.</text>
</comment>
<dbReference type="PANTHER" id="PTHR43193:SF2">
    <property type="entry name" value="POLYFERREDOXIN PROTEIN FWDF"/>
    <property type="match status" value="1"/>
</dbReference>
<evidence type="ECO:0000313" key="5">
    <source>
        <dbReference type="EMBL" id="CDC73764.1"/>
    </source>
</evidence>
<evidence type="ECO:0000313" key="6">
    <source>
        <dbReference type="Proteomes" id="UP000017938"/>
    </source>
</evidence>